<evidence type="ECO:0000256" key="3">
    <source>
        <dbReference type="ARBA" id="ARBA00023157"/>
    </source>
</evidence>
<evidence type="ECO:0000256" key="11">
    <source>
        <dbReference type="SAM" id="Phobius"/>
    </source>
</evidence>
<sequence>MALHIFKTRILVIIGSLVALFMLISKSSVQEVAHSVNVPELDIDLSHIKHDSMEMLKEITVHEEPIVDLPCTITNKKTNQFYDLTPLSSIDGNVQAWNSKGFDYGRNFSLGICSSPLKNIGALTSLDFVDVSNKSEVGGYYTNSEGHKVSIGQYNSELKLRGGNLVLEYSNGDICGSGLPKSTLLTFKCDREMQSKARVSYLGNMFNCSYIFEVRTIHACATAHNEDENAVWGLFIGILFVFALVSACAGTLYKIIKRHYERANEFIEREGNAGVVKEEEEEENEEDEDYELELGSREESMDEILMGKQQLQGEMRKYWRQRHNLFTKYDNGCLMTRELWFSVTPELISERMAEIIQQEYDLELGENTSVLDMFCGGGGDSISFLKRGWRVLACDNNETHLNCTRHNAQIYGVDRHLETFLVDWTGSESAEYKLFHSMISIKKVDFVFGSPPWGGPTYKNNTTFSAERDLLPFPLHKLLQLSLEFSNKVALFLPRNIAVNELVSVSEDIFPGAEVDLRVVHLSLAGYSKGVLALWTVHGGVNV</sequence>
<dbReference type="VEuPathDB" id="FungiDB:C5L36_0B00270"/>
<keyword evidence="2" id="KW-0732">Signal</keyword>
<keyword evidence="11" id="KW-1133">Transmembrane helix</keyword>
<comment type="catalytic activity">
    <reaction evidence="5">
        <text>a 5'-end (N(2),N(7)-dimethyl 5'-triphosphoguanosine)-ribonucleoside in snoRNA + S-adenosyl-L-methionine = a 5'-end (N(2),N(2),N(7)-trimethyl 5'-triphosphoguanosine)-ribonucleoside in snoRNA + S-adenosyl-L-homocysteine + H(+)</text>
        <dbReference type="Rhea" id="RHEA:78507"/>
        <dbReference type="Rhea" id="RHEA-COMP:19088"/>
        <dbReference type="Rhea" id="RHEA-COMP:19090"/>
        <dbReference type="ChEBI" id="CHEBI:15378"/>
        <dbReference type="ChEBI" id="CHEBI:57856"/>
        <dbReference type="ChEBI" id="CHEBI:59789"/>
        <dbReference type="ChEBI" id="CHEBI:167623"/>
        <dbReference type="ChEBI" id="CHEBI:172880"/>
    </reaction>
    <physiologicalReaction direction="left-to-right" evidence="5">
        <dbReference type="Rhea" id="RHEA:78508"/>
    </physiologicalReaction>
</comment>
<name>A0A099NXE5_PICKU</name>
<proteinExistence type="inferred from homology"/>
<gene>
    <name evidence="13" type="ORF">JL09_g3360</name>
</gene>
<dbReference type="InterPro" id="IPR000479">
    <property type="entry name" value="CIMR_rpt"/>
</dbReference>
<dbReference type="SUPFAM" id="SSF50911">
    <property type="entry name" value="Mannose 6-phosphate receptor domain"/>
    <property type="match status" value="1"/>
</dbReference>
<dbReference type="PANTHER" id="PTHR14741:SF32">
    <property type="entry name" value="TRIMETHYLGUANOSINE SYNTHASE"/>
    <property type="match status" value="1"/>
</dbReference>
<feature type="compositionally biased region" description="Acidic residues" evidence="10">
    <location>
        <begin position="278"/>
        <end position="292"/>
    </location>
</feature>
<accession>A0A099NXE5</accession>
<dbReference type="Gene3D" id="2.70.130.10">
    <property type="entry name" value="Mannose-6-phosphate receptor binding domain"/>
    <property type="match status" value="1"/>
</dbReference>
<dbReference type="InterPro" id="IPR019012">
    <property type="entry name" value="RNA_cap_Gua-N2-MeTrfase"/>
</dbReference>
<keyword evidence="11" id="KW-0472">Membrane</keyword>
<evidence type="ECO:0000256" key="6">
    <source>
        <dbReference type="ARBA" id="ARBA00048740"/>
    </source>
</evidence>
<feature type="domain" description="MRH" evidence="12">
    <location>
        <begin position="69"/>
        <end position="222"/>
    </location>
</feature>
<evidence type="ECO:0000256" key="9">
    <source>
        <dbReference type="ARBA" id="ARBA00049790"/>
    </source>
</evidence>
<dbReference type="InterPro" id="IPR044865">
    <property type="entry name" value="MRH_dom"/>
</dbReference>
<dbReference type="VEuPathDB" id="FungiDB:C5L36_0B00280"/>
<evidence type="ECO:0000313" key="14">
    <source>
        <dbReference type="Proteomes" id="UP000029867"/>
    </source>
</evidence>
<reference evidence="14" key="1">
    <citation type="journal article" date="2014" name="Microb. Cell Fact.">
        <title>Exploiting Issatchenkia orientalis SD108 for succinic acid production.</title>
        <authorList>
            <person name="Xiao H."/>
            <person name="Shao Z."/>
            <person name="Jiang Y."/>
            <person name="Dole S."/>
            <person name="Zhao H."/>
        </authorList>
    </citation>
    <scope>NUCLEOTIDE SEQUENCE [LARGE SCALE GENOMIC DNA]</scope>
    <source>
        <strain evidence="14">SD108</strain>
    </source>
</reference>
<dbReference type="HOGENOM" id="CLU_501578_0_0_1"/>
<comment type="catalytic activity">
    <reaction evidence="6">
        <text>a 5'-end (N(7)-methyl 5'-triphosphoguanosine)-ribonucleoside in snoRNA + S-adenosyl-L-methionine = a 5'-end (N(2),N(7)-dimethyl 5'-triphosphoguanosine)-ribonucleoside in snoRNA + S-adenosyl-L-homocysteine + H(+)</text>
        <dbReference type="Rhea" id="RHEA:78475"/>
        <dbReference type="Rhea" id="RHEA-COMP:19086"/>
        <dbReference type="Rhea" id="RHEA-COMP:19088"/>
        <dbReference type="ChEBI" id="CHEBI:15378"/>
        <dbReference type="ChEBI" id="CHEBI:57856"/>
        <dbReference type="ChEBI" id="CHEBI:59789"/>
        <dbReference type="ChEBI" id="CHEBI:156461"/>
        <dbReference type="ChEBI" id="CHEBI:172880"/>
    </reaction>
    <physiologicalReaction direction="left-to-right" evidence="6">
        <dbReference type="Rhea" id="RHEA:78476"/>
    </physiologicalReaction>
</comment>
<protein>
    <recommendedName>
        <fullName evidence="1">Trimethylguanosine synthase</fullName>
    </recommendedName>
    <alternativeName>
        <fullName evidence="9">Cap-specific guanine-N(2) methyltransferase</fullName>
    </alternativeName>
</protein>
<evidence type="ECO:0000256" key="1">
    <source>
        <dbReference type="ARBA" id="ARBA00018517"/>
    </source>
</evidence>
<organism evidence="13 14">
    <name type="scientific">Pichia kudriavzevii</name>
    <name type="common">Yeast</name>
    <name type="synonym">Issatchenkia orientalis</name>
    <dbReference type="NCBI Taxonomy" id="4909"/>
    <lineage>
        <taxon>Eukaryota</taxon>
        <taxon>Fungi</taxon>
        <taxon>Dikarya</taxon>
        <taxon>Ascomycota</taxon>
        <taxon>Saccharomycotina</taxon>
        <taxon>Pichiomycetes</taxon>
        <taxon>Pichiales</taxon>
        <taxon>Pichiaceae</taxon>
        <taxon>Pichia</taxon>
    </lineage>
</organism>
<evidence type="ECO:0000256" key="2">
    <source>
        <dbReference type="ARBA" id="ARBA00022729"/>
    </source>
</evidence>
<feature type="transmembrane region" description="Helical" evidence="11">
    <location>
        <begin position="230"/>
        <end position="253"/>
    </location>
</feature>
<evidence type="ECO:0000256" key="7">
    <source>
        <dbReference type="ARBA" id="ARBA00048763"/>
    </source>
</evidence>
<evidence type="ECO:0000256" key="5">
    <source>
        <dbReference type="ARBA" id="ARBA00047418"/>
    </source>
</evidence>
<dbReference type="AlphaFoldDB" id="A0A099NXE5"/>
<comment type="catalytic activity">
    <reaction evidence="7">
        <text>a 5'-end (N(2),N(7)-dimethyl 5'-triphosphoguanosine)-ribonucleoside in snRNA + S-adenosyl-L-methionine = a 5'-end (N(2),N(2),N(7)-trimethyl 5'-triphosphoguanosine)-ribonucleoside in snRNA + S-adenosyl-L-homocysteine + H(+)</text>
        <dbReference type="Rhea" id="RHEA:78479"/>
        <dbReference type="Rhea" id="RHEA-COMP:19087"/>
        <dbReference type="Rhea" id="RHEA-COMP:19089"/>
        <dbReference type="ChEBI" id="CHEBI:15378"/>
        <dbReference type="ChEBI" id="CHEBI:57856"/>
        <dbReference type="ChEBI" id="CHEBI:59789"/>
        <dbReference type="ChEBI" id="CHEBI:167623"/>
        <dbReference type="ChEBI" id="CHEBI:172880"/>
    </reaction>
    <physiologicalReaction direction="left-to-right" evidence="7">
        <dbReference type="Rhea" id="RHEA:78480"/>
    </physiologicalReaction>
</comment>
<evidence type="ECO:0000256" key="8">
    <source>
        <dbReference type="ARBA" id="ARBA00049075"/>
    </source>
</evidence>
<comment type="similarity">
    <text evidence="4">Belongs to the methyltransferase superfamily. Trimethylguanosine synthase family.</text>
</comment>
<dbReference type="GO" id="GO:0071164">
    <property type="term" value="F:RNA cap trimethylguanosine synthase activity"/>
    <property type="evidence" value="ECO:0007669"/>
    <property type="project" value="TreeGrafter"/>
</dbReference>
<dbReference type="EMBL" id="JQFK01000035">
    <property type="protein sequence ID" value="KGK37478.1"/>
    <property type="molecule type" value="Genomic_DNA"/>
</dbReference>
<comment type="caution">
    <text evidence="13">The sequence shown here is derived from an EMBL/GenBank/DDBJ whole genome shotgun (WGS) entry which is preliminary data.</text>
</comment>
<dbReference type="InterPro" id="IPR029063">
    <property type="entry name" value="SAM-dependent_MTases_sf"/>
</dbReference>
<feature type="region of interest" description="Disordered" evidence="10">
    <location>
        <begin position="273"/>
        <end position="293"/>
    </location>
</feature>
<dbReference type="GO" id="GO:0038023">
    <property type="term" value="F:signaling receptor activity"/>
    <property type="evidence" value="ECO:0007669"/>
    <property type="project" value="InterPro"/>
</dbReference>
<dbReference type="PROSITE" id="PS51914">
    <property type="entry name" value="MRH"/>
    <property type="match status" value="1"/>
</dbReference>
<dbReference type="CDD" id="cd02440">
    <property type="entry name" value="AdoMet_MTases"/>
    <property type="match status" value="1"/>
</dbReference>
<evidence type="ECO:0000256" key="4">
    <source>
        <dbReference type="ARBA" id="ARBA00025783"/>
    </source>
</evidence>
<dbReference type="InterPro" id="IPR009011">
    <property type="entry name" value="Man6P_isomerase_rcpt-bd_dom_sf"/>
</dbReference>
<keyword evidence="11" id="KW-0812">Transmembrane</keyword>
<dbReference type="Proteomes" id="UP000029867">
    <property type="component" value="Unassembled WGS sequence"/>
</dbReference>
<keyword evidence="3" id="KW-1015">Disulfide bond</keyword>
<dbReference type="Gene3D" id="3.40.50.150">
    <property type="entry name" value="Vaccinia Virus protein VP39"/>
    <property type="match status" value="1"/>
</dbReference>
<dbReference type="SMART" id="SM01404">
    <property type="entry name" value="CIMR"/>
    <property type="match status" value="1"/>
</dbReference>
<evidence type="ECO:0000256" key="10">
    <source>
        <dbReference type="SAM" id="MobiDB-lite"/>
    </source>
</evidence>
<comment type="catalytic activity">
    <reaction evidence="8">
        <text>a 5'-end (N(7)-methyl 5'-triphosphoguanosine)-ribonucleoside in snRNA + S-adenosyl-L-methionine = a 5'-end (N(2),N(7)-dimethyl 5'-triphosphoguanosine)-ribonucleoside in snRNA + S-adenosyl-L-homocysteine + H(+)</text>
        <dbReference type="Rhea" id="RHEA:78471"/>
        <dbReference type="Rhea" id="RHEA-COMP:19085"/>
        <dbReference type="Rhea" id="RHEA-COMP:19087"/>
        <dbReference type="ChEBI" id="CHEBI:15378"/>
        <dbReference type="ChEBI" id="CHEBI:57856"/>
        <dbReference type="ChEBI" id="CHEBI:59789"/>
        <dbReference type="ChEBI" id="CHEBI:156461"/>
        <dbReference type="ChEBI" id="CHEBI:172880"/>
    </reaction>
    <physiologicalReaction direction="left-to-right" evidence="8">
        <dbReference type="Rhea" id="RHEA:78472"/>
    </physiologicalReaction>
</comment>
<evidence type="ECO:0000313" key="13">
    <source>
        <dbReference type="EMBL" id="KGK37478.1"/>
    </source>
</evidence>
<dbReference type="GO" id="GO:0005634">
    <property type="term" value="C:nucleus"/>
    <property type="evidence" value="ECO:0007669"/>
    <property type="project" value="TreeGrafter"/>
</dbReference>
<dbReference type="GO" id="GO:0005537">
    <property type="term" value="F:D-mannose binding"/>
    <property type="evidence" value="ECO:0007669"/>
    <property type="project" value="InterPro"/>
</dbReference>
<dbReference type="Pfam" id="PF00878">
    <property type="entry name" value="CIMR"/>
    <property type="match status" value="1"/>
</dbReference>
<dbReference type="Pfam" id="PF09445">
    <property type="entry name" value="Methyltransf_15"/>
    <property type="match status" value="1"/>
</dbReference>
<dbReference type="eggNOG" id="KOG2730">
    <property type="taxonomic scope" value="Eukaryota"/>
</dbReference>
<evidence type="ECO:0000259" key="12">
    <source>
        <dbReference type="PROSITE" id="PS51914"/>
    </source>
</evidence>
<dbReference type="PANTHER" id="PTHR14741">
    <property type="entry name" value="S-ADENOSYLMETHIONINE-DEPENDENT METHYLTRANSFERASE RELATED"/>
    <property type="match status" value="1"/>
</dbReference>
<dbReference type="eggNOG" id="KOG4504">
    <property type="taxonomic scope" value="Eukaryota"/>
</dbReference>
<dbReference type="SUPFAM" id="SSF53335">
    <property type="entry name" value="S-adenosyl-L-methionine-dependent methyltransferases"/>
    <property type="match status" value="1"/>
</dbReference>